<dbReference type="InterPro" id="IPR050712">
    <property type="entry name" value="NAD(P)H-dep_reductase"/>
</dbReference>
<keyword evidence="3" id="KW-1185">Reference proteome</keyword>
<dbReference type="PANTHER" id="PTHR30543">
    <property type="entry name" value="CHROMATE REDUCTASE"/>
    <property type="match status" value="1"/>
</dbReference>
<organism evidence="2 3">
    <name type="scientific">Cupriavidus malaysiensis</name>
    <dbReference type="NCBI Taxonomy" id="367825"/>
    <lineage>
        <taxon>Bacteria</taxon>
        <taxon>Pseudomonadati</taxon>
        <taxon>Pseudomonadota</taxon>
        <taxon>Betaproteobacteria</taxon>
        <taxon>Burkholderiales</taxon>
        <taxon>Burkholderiaceae</taxon>
        <taxon>Cupriavidus</taxon>
    </lineage>
</organism>
<evidence type="ECO:0000313" key="2">
    <source>
        <dbReference type="EMBL" id="AOZ10052.1"/>
    </source>
</evidence>
<protein>
    <submittedName>
        <fullName evidence="2">FMN reductase</fullName>
    </submittedName>
</protein>
<reference evidence="2 3" key="1">
    <citation type="submission" date="2016-10" db="EMBL/GenBank/DDBJ databases">
        <title>Complete genome sequences of three Cupriavidus strains isolated from various Malaysian environments.</title>
        <authorList>
            <person name="Abdullah A.A.-A."/>
            <person name="Shafie N.A.H."/>
            <person name="Lau N.S."/>
        </authorList>
    </citation>
    <scope>NUCLEOTIDE SEQUENCE [LARGE SCALE GENOMIC DNA]</scope>
    <source>
        <strain evidence="2 3">USMAA1020</strain>
    </source>
</reference>
<dbReference type="Proteomes" id="UP000177515">
    <property type="component" value="Chromosome 2"/>
</dbReference>
<feature type="domain" description="NADPH-dependent FMN reductase-like" evidence="1">
    <location>
        <begin position="1"/>
        <end position="128"/>
    </location>
</feature>
<dbReference type="SUPFAM" id="SSF52218">
    <property type="entry name" value="Flavoproteins"/>
    <property type="match status" value="1"/>
</dbReference>
<dbReference type="Gene3D" id="3.40.50.360">
    <property type="match status" value="1"/>
</dbReference>
<dbReference type="InterPro" id="IPR029039">
    <property type="entry name" value="Flavoprotein-like_sf"/>
</dbReference>
<sequence length="190" mass="20421">MHLLAISGSAREASTNTAMLKAMQALAPAGIEFSVFHHLDRLPVFSPDFEQHAPLEVARFLDLVARADGLIISSPEYVRAIPGGLKNAIDWMVSRFEIVGKPVALVHGSHRGDDMLASLRLVLATVSSSFLEQPFLRIPLIGRTPEDIATLLHAPPYAAQIGEFLRDFTAAIAQVQGHDAGRTAPPGRGG</sequence>
<accession>A0ABN4TS14</accession>
<proteinExistence type="predicted"/>
<name>A0ABN4TS14_9BURK</name>
<evidence type="ECO:0000259" key="1">
    <source>
        <dbReference type="Pfam" id="PF03358"/>
    </source>
</evidence>
<gene>
    <name evidence="2" type="ORF">BKK80_30830</name>
</gene>
<dbReference type="EMBL" id="CP017755">
    <property type="protein sequence ID" value="AOZ10052.1"/>
    <property type="molecule type" value="Genomic_DNA"/>
</dbReference>
<dbReference type="Pfam" id="PF03358">
    <property type="entry name" value="FMN_red"/>
    <property type="match status" value="1"/>
</dbReference>
<dbReference type="InterPro" id="IPR005025">
    <property type="entry name" value="FMN_Rdtase-like_dom"/>
</dbReference>
<dbReference type="PANTHER" id="PTHR30543:SF21">
    <property type="entry name" value="NAD(P)H-DEPENDENT FMN REDUCTASE LOT6"/>
    <property type="match status" value="1"/>
</dbReference>
<evidence type="ECO:0000313" key="3">
    <source>
        <dbReference type="Proteomes" id="UP000177515"/>
    </source>
</evidence>